<evidence type="ECO:0000256" key="1">
    <source>
        <dbReference type="SAM" id="Phobius"/>
    </source>
</evidence>
<dbReference type="Proteomes" id="UP000070659">
    <property type="component" value="Unassembled WGS sequence"/>
</dbReference>
<reference evidence="3 5" key="2">
    <citation type="submission" date="2015-02" db="EMBL/GenBank/DDBJ databases">
        <title>Physiological reanalysis, assessment of diazotrophy, and genome sequences of multiple isolates of Streptomyces thermoautotrophicus.</title>
        <authorList>
            <person name="MacKellar D.C."/>
            <person name="Lieber L."/>
            <person name="Norman J."/>
            <person name="Bolger A."/>
            <person name="Tobin C."/>
            <person name="Murray J.W."/>
            <person name="Prell J."/>
        </authorList>
    </citation>
    <scope>NUCLEOTIDE SEQUENCE [LARGE SCALE GENOMIC DNA]</scope>
    <source>
        <strain evidence="3 5">UBT1</strain>
    </source>
</reference>
<evidence type="ECO:0000313" key="5">
    <source>
        <dbReference type="Proteomes" id="UP000070659"/>
    </source>
</evidence>
<keyword evidence="1" id="KW-0812">Transmembrane</keyword>
<evidence type="ECO:0000313" key="3">
    <source>
        <dbReference type="EMBL" id="KWX09692.1"/>
    </source>
</evidence>
<dbReference type="RefSeq" id="WP_067070200.1">
    <property type="nucleotide sequence ID" value="NZ_JYIJ01000017.1"/>
</dbReference>
<name>A0A132NIZ3_9ACTN</name>
<sequence>MAPVPGDRISRATAELARSRLFVDDTLARLLSTRARMSLRQKLRTVPNLYVAALPSLLGDESGGDPQVLLRRIAERVGRDGAYVLADQDGAIHVLLVNVPKRVTLSPALVDADAKAPVGIRLVQVIDVIRLARPGRAQPLARPTWTATPQGYDSRVLVDFDRPAGTPAWVTLLWIVVGGPLLGLALYGGRRGVAELLRRRA</sequence>
<dbReference type="EMBL" id="JYIJ01000017">
    <property type="protein sequence ID" value="KWX03571.1"/>
    <property type="molecule type" value="Genomic_DNA"/>
</dbReference>
<comment type="caution">
    <text evidence="3">The sequence shown here is derived from an EMBL/GenBank/DDBJ whole genome shotgun (WGS) entry which is preliminary data.</text>
</comment>
<keyword evidence="1" id="KW-0472">Membrane</keyword>
<organism evidence="3 4">
    <name type="scientific">Carbonactinospora thermoautotrophica</name>
    <dbReference type="NCBI Taxonomy" id="1469144"/>
    <lineage>
        <taxon>Bacteria</taxon>
        <taxon>Bacillati</taxon>
        <taxon>Actinomycetota</taxon>
        <taxon>Actinomycetes</taxon>
        <taxon>Kitasatosporales</taxon>
        <taxon>Carbonactinosporaceae</taxon>
        <taxon>Carbonactinospora</taxon>
    </lineage>
</organism>
<reference evidence="4" key="1">
    <citation type="submission" date="2015-02" db="EMBL/GenBank/DDBJ databases">
        <title>Physiological reanalysis, assessment of diazotrophy, and genome sequences of multiple isolates of Streptomyces thermoautotrophicus.</title>
        <authorList>
            <person name="MacKellar D.C."/>
            <person name="Lieber L."/>
            <person name="Norman J."/>
            <person name="Bolger A."/>
            <person name="Tobin C."/>
            <person name="Murray J.W."/>
            <person name="Friesen M."/>
            <person name="Prell J."/>
        </authorList>
    </citation>
    <scope>NUCLEOTIDE SEQUENCE [LARGE SCALE GENOMIC DNA]</scope>
    <source>
        <strain evidence="4">UBT1</strain>
    </source>
</reference>
<dbReference type="AlphaFoldDB" id="A0A132NIZ3"/>
<feature type="transmembrane region" description="Helical" evidence="1">
    <location>
        <begin position="168"/>
        <end position="189"/>
    </location>
</feature>
<dbReference type="Proteomes" id="UP000070598">
    <property type="component" value="Unassembled WGS sequence"/>
</dbReference>
<evidence type="ECO:0000313" key="2">
    <source>
        <dbReference type="EMBL" id="KWX03571.1"/>
    </source>
</evidence>
<evidence type="ECO:0000313" key="4">
    <source>
        <dbReference type="Proteomes" id="UP000070598"/>
    </source>
</evidence>
<accession>A0A132NIZ3</accession>
<proteinExistence type="predicted"/>
<keyword evidence="1" id="KW-1133">Transmembrane helix</keyword>
<dbReference type="EMBL" id="JYIK01000748">
    <property type="protein sequence ID" value="KWX09692.1"/>
    <property type="molecule type" value="Genomic_DNA"/>
</dbReference>
<protein>
    <submittedName>
        <fullName evidence="3">Uncharacterized protein</fullName>
    </submittedName>
</protein>
<dbReference type="PATRIC" id="fig|1469144.8.peg.2942"/>
<gene>
    <name evidence="2" type="ORF">TH66_11995</name>
    <name evidence="3" type="ORF">TR74_08055</name>
</gene>